<sequence>MGLSDDPFDPGLVGVIPPTLITLKQSGFTQADVGKAVKVSANKTVALAANNEIPLGQLSSVEPGIAAVKVAGMLEFEYSGTAPTLGLITVQSDAAGKLKVAATGLSVRVVNVDTSASKFTFIL</sequence>
<protein>
    <submittedName>
        <fullName evidence="1">Uncharacterized protein</fullName>
    </submittedName>
</protein>
<reference evidence="1" key="1">
    <citation type="journal article" date="2019" name="PLoS Negl. Trop. Dis.">
        <title>Revisiting the worldwide diversity of Leptospira species in the environment.</title>
        <authorList>
            <person name="Vincent A.T."/>
            <person name="Schiettekatte O."/>
            <person name="Bourhy P."/>
            <person name="Veyrier F.J."/>
            <person name="Picardeau M."/>
        </authorList>
    </citation>
    <scope>NUCLEOTIDE SEQUENCE [LARGE SCALE GENOMIC DNA]</scope>
    <source>
        <strain evidence="1">201800293</strain>
    </source>
</reference>
<name>A0A6N4Q0D9_9LEPT</name>
<evidence type="ECO:0000313" key="2">
    <source>
        <dbReference type="Proteomes" id="UP000297239"/>
    </source>
</evidence>
<dbReference type="AlphaFoldDB" id="A0A6N4Q0D9"/>
<accession>A0A6N4Q0D9</accession>
<dbReference type="RefSeq" id="WP_135636409.1">
    <property type="nucleotide sequence ID" value="NZ_RQFE01000031.1"/>
</dbReference>
<dbReference type="Proteomes" id="UP000297239">
    <property type="component" value="Unassembled WGS sequence"/>
</dbReference>
<organism evidence="1 2">
    <name type="scientific">Leptospira kanakyensis</name>
    <dbReference type="NCBI Taxonomy" id="2484968"/>
    <lineage>
        <taxon>Bacteria</taxon>
        <taxon>Pseudomonadati</taxon>
        <taxon>Spirochaetota</taxon>
        <taxon>Spirochaetia</taxon>
        <taxon>Leptospirales</taxon>
        <taxon>Leptospiraceae</taxon>
        <taxon>Leptospira</taxon>
    </lineage>
</organism>
<keyword evidence="2" id="KW-1185">Reference proteome</keyword>
<gene>
    <name evidence="1" type="ORF">EHQ18_18445</name>
</gene>
<dbReference type="EMBL" id="RQFF01000037">
    <property type="protein sequence ID" value="TGK67079.1"/>
    <property type="molecule type" value="Genomic_DNA"/>
</dbReference>
<proteinExistence type="predicted"/>
<comment type="caution">
    <text evidence="1">The sequence shown here is derived from an EMBL/GenBank/DDBJ whole genome shotgun (WGS) entry which is preliminary data.</text>
</comment>
<evidence type="ECO:0000313" key="1">
    <source>
        <dbReference type="EMBL" id="TGK67079.1"/>
    </source>
</evidence>